<dbReference type="VEuPathDB" id="FungiDB:CXQ87_004642"/>
<dbReference type="GO" id="GO:0035673">
    <property type="term" value="F:oligopeptide transmembrane transporter activity"/>
    <property type="evidence" value="ECO:0007669"/>
    <property type="project" value="InterPro"/>
</dbReference>
<evidence type="ECO:0000256" key="10">
    <source>
        <dbReference type="SAM" id="Phobius"/>
    </source>
</evidence>
<comment type="caution">
    <text evidence="11">The sequence shown here is derived from an EMBL/GenBank/DDBJ whole genome shotgun (WGS) entry which is preliminary data.</text>
</comment>
<dbReference type="InterPro" id="IPR004813">
    <property type="entry name" value="OPT"/>
</dbReference>
<gene>
    <name evidence="11" type="ORF">CXQ87_004642</name>
</gene>
<keyword evidence="4 10" id="KW-0812">Transmembrane</keyword>
<keyword evidence="5" id="KW-0571">Peptide transport</keyword>
<feature type="transmembrane region" description="Helical" evidence="10">
    <location>
        <begin position="404"/>
        <end position="428"/>
    </location>
</feature>
<feature type="transmembrane region" description="Helical" evidence="10">
    <location>
        <begin position="334"/>
        <end position="353"/>
    </location>
</feature>
<dbReference type="AlphaFoldDB" id="A0A2V1AJJ2"/>
<keyword evidence="7 10" id="KW-1133">Transmembrane helix</keyword>
<feature type="transmembrane region" description="Helical" evidence="10">
    <location>
        <begin position="110"/>
        <end position="129"/>
    </location>
</feature>
<evidence type="ECO:0000256" key="7">
    <source>
        <dbReference type="ARBA" id="ARBA00022989"/>
    </source>
</evidence>
<proteinExistence type="inferred from homology"/>
<dbReference type="InterPro" id="IPR004648">
    <property type="entry name" value="Oligpept_transpt"/>
</dbReference>
<feature type="transmembrane region" description="Helical" evidence="10">
    <location>
        <begin position="156"/>
        <end position="176"/>
    </location>
</feature>
<accession>A0A2V1AJJ2</accession>
<feature type="transmembrane region" description="Helical" evidence="10">
    <location>
        <begin position="686"/>
        <end position="703"/>
    </location>
</feature>
<dbReference type="GO" id="GO:0015031">
    <property type="term" value="P:protein transport"/>
    <property type="evidence" value="ECO:0007669"/>
    <property type="project" value="UniProtKB-KW"/>
</dbReference>
<evidence type="ECO:0000256" key="8">
    <source>
        <dbReference type="ARBA" id="ARBA00023136"/>
    </source>
</evidence>
<dbReference type="GeneID" id="37004641"/>
<dbReference type="RefSeq" id="XP_025338021.1">
    <property type="nucleotide sequence ID" value="XM_025483078.1"/>
</dbReference>
<dbReference type="NCBIfam" id="TIGR00728">
    <property type="entry name" value="OPT_sfam"/>
    <property type="match status" value="1"/>
</dbReference>
<dbReference type="GO" id="GO:0016020">
    <property type="term" value="C:membrane"/>
    <property type="evidence" value="ECO:0007669"/>
    <property type="project" value="UniProtKB-SubCell"/>
</dbReference>
<feature type="transmembrane region" description="Helical" evidence="10">
    <location>
        <begin position="255"/>
        <end position="271"/>
    </location>
</feature>
<comment type="subcellular location">
    <subcellularLocation>
        <location evidence="1">Membrane</location>
        <topology evidence="1">Multi-pass membrane protein</topology>
    </subcellularLocation>
</comment>
<dbReference type="NCBIfam" id="TIGR00727">
    <property type="entry name" value="ISP4_OPT"/>
    <property type="match status" value="1"/>
</dbReference>
<feature type="region of interest" description="Disordered" evidence="9">
    <location>
        <begin position="1"/>
        <end position="23"/>
    </location>
</feature>
<feature type="transmembrane region" description="Helical" evidence="10">
    <location>
        <begin position="212"/>
        <end position="234"/>
    </location>
</feature>
<feature type="transmembrane region" description="Helical" evidence="10">
    <location>
        <begin position="639"/>
        <end position="658"/>
    </location>
</feature>
<evidence type="ECO:0000313" key="11">
    <source>
        <dbReference type="EMBL" id="PVH17081.1"/>
    </source>
</evidence>
<sequence>MSHQPVSDSSSSSENGPSIDKAKTNEIIHTVTSVDIEKVEKELEHDDWSYHEGNVEDLANSPYPEVRAAVTLDIDLDVKLNHWRTWTLTLIFVIVFAGVNQFFSLRYPSLTIGFIVAQIVSFPIGKLLARLPEYKPSFLPDFFQLNPGPYSKQEHALLTIVVSLTSSTSYAMNILITQTNFYKQSLDAGYMILLVFSTQLLGYGAAGLTRRFIVYPAAMIWPQTLVTTSLFNTLHSKEGDVLDKMNANGWTMSRYKFFGIVSIFSFVWYWLPGYLFKALSYFDFITWIWPRNLIVNQVFGVQSGLGIIPISFDWTQATQAMSASPLATPAWVSANTYASVFIFFLIVLPCLYYTNTMYAKYMPVMSTTTFDNTAKKYNVSKVLNSNLEFDEESYKRYSPLFVPFSYLLSYALNFAAVVAIFVHCFLYHGKEIVQKLRDQRAGGEDIHKRLMNNFKEAPDWWYLGLFVISIGLSFAAVCAYETQLPWWGLIISLLIAFVNFIPQGLLEGITNQHVGLNIITELVAGYIWQGKPLANMMVKLYGFIPMRQGLEFSRDLKIAQYMKIPPRLLFFAQIIGTLVAALVNVGVQEWMRSNIDNICDPKQADGFICANGRTIFNASIIWGAVGPAKLFNPGKRYNAFMWFFLIGFFAPIVTWLVAKKWPKHWVSRINAPVFFTGPGNIPPSTIYNYSLYFVISYGFNHYIRKWFRAFHVKYTYILSAAIDSGVSISAVIIFLCVSYPAGALVWWGNTVYNTNYDGQSKPFYTLADGETFGPTTWD</sequence>
<keyword evidence="12" id="KW-1185">Reference proteome</keyword>
<reference evidence="11 12" key="1">
    <citation type="submission" date="2017-12" db="EMBL/GenBank/DDBJ databases">
        <title>Genome Sequence of the Amphotericin B-resistant Candida duobushaemulonii strain, B09383.</title>
        <authorList>
            <person name="Chow N.A."/>
            <person name="Gade L."/>
            <person name="Batra D."/>
            <person name="Rowe L.A."/>
            <person name="Loparev V.N."/>
            <person name="Litvintseva A.P."/>
        </authorList>
    </citation>
    <scope>NUCLEOTIDE SEQUENCE [LARGE SCALE GENOMIC DNA]</scope>
    <source>
        <strain evidence="11 12">B09383</strain>
    </source>
</reference>
<dbReference type="PANTHER" id="PTHR22601">
    <property type="entry name" value="ISP4 LIKE PROTEIN"/>
    <property type="match status" value="1"/>
</dbReference>
<dbReference type="Proteomes" id="UP000244406">
    <property type="component" value="Unassembled WGS sequence"/>
</dbReference>
<evidence type="ECO:0000256" key="4">
    <source>
        <dbReference type="ARBA" id="ARBA00022692"/>
    </source>
</evidence>
<feature type="transmembrane region" description="Helical" evidence="10">
    <location>
        <begin position="486"/>
        <end position="506"/>
    </location>
</feature>
<evidence type="ECO:0000256" key="3">
    <source>
        <dbReference type="ARBA" id="ARBA00022448"/>
    </source>
</evidence>
<dbReference type="Pfam" id="PF03169">
    <property type="entry name" value="OPT"/>
    <property type="match status" value="1"/>
</dbReference>
<evidence type="ECO:0000313" key="12">
    <source>
        <dbReference type="Proteomes" id="UP000244406"/>
    </source>
</evidence>
<name>A0A2V1AJJ2_9ASCO</name>
<feature type="transmembrane region" description="Helical" evidence="10">
    <location>
        <begin position="83"/>
        <end position="103"/>
    </location>
</feature>
<evidence type="ECO:0000256" key="1">
    <source>
        <dbReference type="ARBA" id="ARBA00004141"/>
    </source>
</evidence>
<evidence type="ECO:0000256" key="5">
    <source>
        <dbReference type="ARBA" id="ARBA00022856"/>
    </source>
</evidence>
<evidence type="ECO:0000256" key="6">
    <source>
        <dbReference type="ARBA" id="ARBA00022927"/>
    </source>
</evidence>
<feature type="transmembrane region" description="Helical" evidence="10">
    <location>
        <begin position="460"/>
        <end position="479"/>
    </location>
</feature>
<comment type="similarity">
    <text evidence="2">Belongs to the oligopeptide OPT transporter family.</text>
</comment>
<feature type="transmembrane region" description="Helical" evidence="10">
    <location>
        <begin position="715"/>
        <end position="741"/>
    </location>
</feature>
<protein>
    <submittedName>
        <fullName evidence="11">OPT family small oligopeptide transporter</fullName>
    </submittedName>
</protein>
<feature type="transmembrane region" description="Helical" evidence="10">
    <location>
        <begin position="568"/>
        <end position="587"/>
    </location>
</feature>
<evidence type="ECO:0000256" key="9">
    <source>
        <dbReference type="SAM" id="MobiDB-lite"/>
    </source>
</evidence>
<keyword evidence="3" id="KW-0813">Transport</keyword>
<keyword evidence="6" id="KW-0653">Protein transport</keyword>
<keyword evidence="8 10" id="KW-0472">Membrane</keyword>
<organism evidence="11 12">
    <name type="scientific">Candidozyma duobushaemuli</name>
    <dbReference type="NCBI Taxonomy" id="1231522"/>
    <lineage>
        <taxon>Eukaryota</taxon>
        <taxon>Fungi</taxon>
        <taxon>Dikarya</taxon>
        <taxon>Ascomycota</taxon>
        <taxon>Saccharomycotina</taxon>
        <taxon>Pichiomycetes</taxon>
        <taxon>Metschnikowiaceae</taxon>
        <taxon>Candidozyma</taxon>
    </lineage>
</organism>
<evidence type="ECO:0000256" key="2">
    <source>
        <dbReference type="ARBA" id="ARBA00008807"/>
    </source>
</evidence>
<feature type="transmembrane region" description="Helical" evidence="10">
    <location>
        <begin position="188"/>
        <end position="206"/>
    </location>
</feature>
<dbReference type="EMBL" id="PKFP01000006">
    <property type="protein sequence ID" value="PVH17081.1"/>
    <property type="molecule type" value="Genomic_DNA"/>
</dbReference>